<name>A0AAD1XIA3_EUPCR</name>
<keyword evidence="7" id="KW-1185">Reference proteome</keyword>
<feature type="transmembrane region" description="Helical" evidence="5">
    <location>
        <begin position="275"/>
        <end position="293"/>
    </location>
</feature>
<dbReference type="GO" id="GO:0016020">
    <property type="term" value="C:membrane"/>
    <property type="evidence" value="ECO:0007669"/>
    <property type="project" value="UniProtKB-SubCell"/>
</dbReference>
<evidence type="ECO:0000313" key="7">
    <source>
        <dbReference type="Proteomes" id="UP001295684"/>
    </source>
</evidence>
<evidence type="ECO:0000256" key="2">
    <source>
        <dbReference type="ARBA" id="ARBA00022692"/>
    </source>
</evidence>
<proteinExistence type="predicted"/>
<comment type="subcellular location">
    <subcellularLocation>
        <location evidence="1">Membrane</location>
        <topology evidence="1">Multi-pass membrane protein</topology>
    </subcellularLocation>
</comment>
<keyword evidence="2 5" id="KW-0812">Transmembrane</keyword>
<protein>
    <submittedName>
        <fullName evidence="6">Uncharacterized protein</fullName>
    </submittedName>
</protein>
<accession>A0AAD1XIA3</accession>
<feature type="transmembrane region" description="Helical" evidence="5">
    <location>
        <begin position="336"/>
        <end position="355"/>
    </location>
</feature>
<gene>
    <name evidence="6" type="ORF">ECRASSUSDP1_LOCUS14556</name>
</gene>
<feature type="transmembrane region" description="Helical" evidence="5">
    <location>
        <begin position="234"/>
        <end position="255"/>
    </location>
</feature>
<dbReference type="SUPFAM" id="SSF103481">
    <property type="entry name" value="Multidrug resistance efflux transporter EmrE"/>
    <property type="match status" value="1"/>
</dbReference>
<feature type="transmembrane region" description="Helical" evidence="5">
    <location>
        <begin position="138"/>
        <end position="159"/>
    </location>
</feature>
<comment type="caution">
    <text evidence="6">The sequence shown here is derived from an EMBL/GenBank/DDBJ whole genome shotgun (WGS) entry which is preliminary data.</text>
</comment>
<dbReference type="EMBL" id="CAMPGE010014550">
    <property type="protein sequence ID" value="CAI2373216.1"/>
    <property type="molecule type" value="Genomic_DNA"/>
</dbReference>
<evidence type="ECO:0000256" key="5">
    <source>
        <dbReference type="SAM" id="Phobius"/>
    </source>
</evidence>
<dbReference type="PROSITE" id="PS51257">
    <property type="entry name" value="PROKAR_LIPOPROTEIN"/>
    <property type="match status" value="1"/>
</dbReference>
<evidence type="ECO:0000313" key="6">
    <source>
        <dbReference type="EMBL" id="CAI2373216.1"/>
    </source>
</evidence>
<evidence type="ECO:0000256" key="4">
    <source>
        <dbReference type="ARBA" id="ARBA00023136"/>
    </source>
</evidence>
<dbReference type="InterPro" id="IPR037185">
    <property type="entry name" value="EmrE-like"/>
</dbReference>
<organism evidence="6 7">
    <name type="scientific">Euplotes crassus</name>
    <dbReference type="NCBI Taxonomy" id="5936"/>
    <lineage>
        <taxon>Eukaryota</taxon>
        <taxon>Sar</taxon>
        <taxon>Alveolata</taxon>
        <taxon>Ciliophora</taxon>
        <taxon>Intramacronucleata</taxon>
        <taxon>Spirotrichea</taxon>
        <taxon>Hypotrichia</taxon>
        <taxon>Euplotida</taxon>
        <taxon>Euplotidae</taxon>
        <taxon>Moneuplotes</taxon>
    </lineage>
</organism>
<feature type="transmembrane region" description="Helical" evidence="5">
    <location>
        <begin position="45"/>
        <end position="65"/>
    </location>
</feature>
<feature type="transmembrane region" description="Helical" evidence="5">
    <location>
        <begin position="6"/>
        <end position="24"/>
    </location>
</feature>
<sequence length="367" mass="40501">MKSAFIGLLLTAAGSLSTACGWALQKQGYNIVQRSETAVMKNLHWWIGFILIAITQPLYLVGISMVNQSTIGVVGPISIIANLLLAKFYLKENIRKWEVIGVLLFIPGCIITLLSASMKNQRYTQQEFNKVFFSSTSMGYLVSNIFCILIGLLLSYFILAAQEKCKMEEDHEAEDSDTSEDSLLNQTSASLMAEKGTVTCRKSTDLPDDILILPSSTENKGNDTSFFSSPGWKILPMICFPYSACFSTSLTMTLSRSLSGFALTDGSGGFTNIEPYIYMGCIGACAIFSYYLLNKALKYFDTMYVVPLFRAFDLYHNILSGGVFLREFGQYSPKQLGVFILGVTICIISILLLLCGEKGDKPKATTK</sequence>
<dbReference type="PANTHER" id="PTHR12570">
    <property type="match status" value="1"/>
</dbReference>
<evidence type="ECO:0000256" key="1">
    <source>
        <dbReference type="ARBA" id="ARBA00004141"/>
    </source>
</evidence>
<dbReference type="Proteomes" id="UP001295684">
    <property type="component" value="Unassembled WGS sequence"/>
</dbReference>
<dbReference type="InterPro" id="IPR008521">
    <property type="entry name" value="Mg_trans_NIPA"/>
</dbReference>
<dbReference type="GO" id="GO:0015095">
    <property type="term" value="F:magnesium ion transmembrane transporter activity"/>
    <property type="evidence" value="ECO:0007669"/>
    <property type="project" value="InterPro"/>
</dbReference>
<keyword evidence="3 5" id="KW-1133">Transmembrane helix</keyword>
<feature type="transmembrane region" description="Helical" evidence="5">
    <location>
        <begin position="305"/>
        <end position="324"/>
    </location>
</feature>
<dbReference type="Pfam" id="PF05653">
    <property type="entry name" value="Mg_trans_NIPA"/>
    <property type="match status" value="1"/>
</dbReference>
<evidence type="ECO:0000256" key="3">
    <source>
        <dbReference type="ARBA" id="ARBA00022989"/>
    </source>
</evidence>
<dbReference type="PANTHER" id="PTHR12570:SF65">
    <property type="entry name" value="MAGNESIUM TRANSPORTER NIPA9-RELATED"/>
    <property type="match status" value="1"/>
</dbReference>
<dbReference type="AlphaFoldDB" id="A0AAD1XIA3"/>
<feature type="transmembrane region" description="Helical" evidence="5">
    <location>
        <begin position="71"/>
        <end position="90"/>
    </location>
</feature>
<reference evidence="6" key="1">
    <citation type="submission" date="2023-07" db="EMBL/GenBank/DDBJ databases">
        <authorList>
            <consortium name="AG Swart"/>
            <person name="Singh M."/>
            <person name="Singh A."/>
            <person name="Seah K."/>
            <person name="Emmerich C."/>
        </authorList>
    </citation>
    <scope>NUCLEOTIDE SEQUENCE</scope>
    <source>
        <strain evidence="6">DP1</strain>
    </source>
</reference>
<keyword evidence="4 5" id="KW-0472">Membrane</keyword>
<feature type="transmembrane region" description="Helical" evidence="5">
    <location>
        <begin position="97"/>
        <end position="118"/>
    </location>
</feature>